<gene>
    <name evidence="2" type="ORF">BpHYR1_016895</name>
</gene>
<keyword evidence="1" id="KW-1133">Transmembrane helix</keyword>
<reference evidence="2 3" key="1">
    <citation type="journal article" date="2018" name="Sci. Rep.">
        <title>Genomic signatures of local adaptation to the degree of environmental predictability in rotifers.</title>
        <authorList>
            <person name="Franch-Gras L."/>
            <person name="Hahn C."/>
            <person name="Garcia-Roger E.M."/>
            <person name="Carmona M.J."/>
            <person name="Serra M."/>
            <person name="Gomez A."/>
        </authorList>
    </citation>
    <scope>NUCLEOTIDE SEQUENCE [LARGE SCALE GENOMIC DNA]</scope>
    <source>
        <strain evidence="2">HYR1</strain>
    </source>
</reference>
<comment type="caution">
    <text evidence="2">The sequence shown here is derived from an EMBL/GenBank/DDBJ whole genome shotgun (WGS) entry which is preliminary data.</text>
</comment>
<evidence type="ECO:0000256" key="1">
    <source>
        <dbReference type="SAM" id="Phobius"/>
    </source>
</evidence>
<dbReference type="Proteomes" id="UP000276133">
    <property type="component" value="Unassembled WGS sequence"/>
</dbReference>
<protein>
    <submittedName>
        <fullName evidence="2">Uncharacterized protein</fullName>
    </submittedName>
</protein>
<proteinExistence type="predicted"/>
<evidence type="ECO:0000313" key="3">
    <source>
        <dbReference type="Proteomes" id="UP000276133"/>
    </source>
</evidence>
<evidence type="ECO:0000313" key="2">
    <source>
        <dbReference type="EMBL" id="RNA22506.1"/>
    </source>
</evidence>
<accession>A0A3M7RG16</accession>
<organism evidence="2 3">
    <name type="scientific">Brachionus plicatilis</name>
    <name type="common">Marine rotifer</name>
    <name type="synonym">Brachionus muelleri</name>
    <dbReference type="NCBI Taxonomy" id="10195"/>
    <lineage>
        <taxon>Eukaryota</taxon>
        <taxon>Metazoa</taxon>
        <taxon>Spiralia</taxon>
        <taxon>Gnathifera</taxon>
        <taxon>Rotifera</taxon>
        <taxon>Eurotatoria</taxon>
        <taxon>Monogononta</taxon>
        <taxon>Pseudotrocha</taxon>
        <taxon>Ploima</taxon>
        <taxon>Brachionidae</taxon>
        <taxon>Brachionus</taxon>
    </lineage>
</organism>
<name>A0A3M7RG16_BRAPC</name>
<sequence>MVSSLNLNEQMNIINYRKKFVFSIKLSFLLIFIGIKVYLKLFTCCHIKNYFIEALWKFWLFENVILQNSLSLETK</sequence>
<dbReference type="EMBL" id="REGN01003439">
    <property type="protein sequence ID" value="RNA22506.1"/>
    <property type="molecule type" value="Genomic_DNA"/>
</dbReference>
<keyword evidence="3" id="KW-1185">Reference proteome</keyword>
<feature type="transmembrane region" description="Helical" evidence="1">
    <location>
        <begin position="20"/>
        <end position="39"/>
    </location>
</feature>
<keyword evidence="1" id="KW-0812">Transmembrane</keyword>
<keyword evidence="1" id="KW-0472">Membrane</keyword>
<dbReference type="AlphaFoldDB" id="A0A3M7RG16"/>